<comment type="caution">
    <text evidence="1">The sequence shown here is derived from an EMBL/GenBank/DDBJ whole genome shotgun (WGS) entry which is preliminary data.</text>
</comment>
<reference evidence="1" key="1">
    <citation type="submission" date="2021-03" db="EMBL/GenBank/DDBJ databases">
        <authorList>
            <consortium name="DOE Joint Genome Institute"/>
            <person name="Ahrendt S."/>
            <person name="Looney B.P."/>
            <person name="Miyauchi S."/>
            <person name="Morin E."/>
            <person name="Drula E."/>
            <person name="Courty P.E."/>
            <person name="Chicoki N."/>
            <person name="Fauchery L."/>
            <person name="Kohler A."/>
            <person name="Kuo A."/>
            <person name="Labutti K."/>
            <person name="Pangilinan J."/>
            <person name="Lipzen A."/>
            <person name="Riley R."/>
            <person name="Andreopoulos W."/>
            <person name="He G."/>
            <person name="Johnson J."/>
            <person name="Barry K.W."/>
            <person name="Grigoriev I.V."/>
            <person name="Nagy L."/>
            <person name="Hibbett D."/>
            <person name="Henrissat B."/>
            <person name="Matheny P.B."/>
            <person name="Labbe J."/>
            <person name="Martin F."/>
        </authorList>
    </citation>
    <scope>NUCLEOTIDE SEQUENCE</scope>
    <source>
        <strain evidence="1">HHB10654</strain>
    </source>
</reference>
<dbReference type="EMBL" id="MU277187">
    <property type="protein sequence ID" value="KAI0069270.1"/>
    <property type="molecule type" value="Genomic_DNA"/>
</dbReference>
<evidence type="ECO:0000313" key="1">
    <source>
        <dbReference type="EMBL" id="KAI0069270.1"/>
    </source>
</evidence>
<dbReference type="Proteomes" id="UP000814140">
    <property type="component" value="Unassembled WGS sequence"/>
</dbReference>
<protein>
    <submittedName>
        <fullName evidence="1">Uncharacterized protein</fullName>
    </submittedName>
</protein>
<proteinExistence type="predicted"/>
<sequence length="160" mass="17655">MPVLVPMNPPSEESISDYDELTSDSEQSTTDGSTSGTDVEMLGGAKASSLFSPKTLSQIFDSNLWRDVDDLRAMGESQKERVKQMGAKLELLERNFAAYARRVDDFDKLDAAVDAKIEAVKQKLRRVQSNLAILRERKRTKLATESAVAQTGDDQIGLAE</sequence>
<reference evidence="1" key="2">
    <citation type="journal article" date="2022" name="New Phytol.">
        <title>Evolutionary transition to the ectomycorrhizal habit in the genomes of a hyperdiverse lineage of mushroom-forming fungi.</title>
        <authorList>
            <person name="Looney B."/>
            <person name="Miyauchi S."/>
            <person name="Morin E."/>
            <person name="Drula E."/>
            <person name="Courty P.E."/>
            <person name="Kohler A."/>
            <person name="Kuo A."/>
            <person name="LaButti K."/>
            <person name="Pangilinan J."/>
            <person name="Lipzen A."/>
            <person name="Riley R."/>
            <person name="Andreopoulos W."/>
            <person name="He G."/>
            <person name="Johnson J."/>
            <person name="Nolan M."/>
            <person name="Tritt A."/>
            <person name="Barry K.W."/>
            <person name="Grigoriev I.V."/>
            <person name="Nagy L.G."/>
            <person name="Hibbett D."/>
            <person name="Henrissat B."/>
            <person name="Matheny P.B."/>
            <person name="Labbe J."/>
            <person name="Martin F.M."/>
        </authorList>
    </citation>
    <scope>NUCLEOTIDE SEQUENCE</scope>
    <source>
        <strain evidence="1">HHB10654</strain>
    </source>
</reference>
<accession>A0ACB8TLH3</accession>
<keyword evidence="2" id="KW-1185">Reference proteome</keyword>
<evidence type="ECO:0000313" key="2">
    <source>
        <dbReference type="Proteomes" id="UP000814140"/>
    </source>
</evidence>
<name>A0ACB8TLH3_9AGAM</name>
<gene>
    <name evidence="1" type="ORF">BV25DRAFT_1910960</name>
</gene>
<organism evidence="1 2">
    <name type="scientific">Artomyces pyxidatus</name>
    <dbReference type="NCBI Taxonomy" id="48021"/>
    <lineage>
        <taxon>Eukaryota</taxon>
        <taxon>Fungi</taxon>
        <taxon>Dikarya</taxon>
        <taxon>Basidiomycota</taxon>
        <taxon>Agaricomycotina</taxon>
        <taxon>Agaricomycetes</taxon>
        <taxon>Russulales</taxon>
        <taxon>Auriscalpiaceae</taxon>
        <taxon>Artomyces</taxon>
    </lineage>
</organism>